<dbReference type="InterPro" id="IPR014710">
    <property type="entry name" value="RmlC-like_jellyroll"/>
</dbReference>
<accession>A0A2T2X8J7</accession>
<gene>
    <name evidence="1" type="ORF">C7B46_17525</name>
</gene>
<dbReference type="InterPro" id="IPR011051">
    <property type="entry name" value="RmlC_Cupin_sf"/>
</dbReference>
<dbReference type="EMBL" id="PXYW01000073">
    <property type="protein sequence ID" value="PSR30834.1"/>
    <property type="molecule type" value="Genomic_DNA"/>
</dbReference>
<reference evidence="1 2" key="1">
    <citation type="journal article" date="2014" name="BMC Genomics">
        <title>Comparison of environmental and isolate Sulfobacillus genomes reveals diverse carbon, sulfur, nitrogen, and hydrogen metabolisms.</title>
        <authorList>
            <person name="Justice N.B."/>
            <person name="Norman A."/>
            <person name="Brown C.T."/>
            <person name="Singh A."/>
            <person name="Thomas B.C."/>
            <person name="Banfield J.F."/>
        </authorList>
    </citation>
    <scope>NUCLEOTIDE SEQUENCE [LARGE SCALE GENOMIC DNA]</scope>
    <source>
        <strain evidence="1">AMDSBA4</strain>
    </source>
</reference>
<dbReference type="AlphaFoldDB" id="A0A2T2X8J7"/>
<name>A0A2T2X8J7_9FIRM</name>
<dbReference type="Proteomes" id="UP000242972">
    <property type="component" value="Unassembled WGS sequence"/>
</dbReference>
<evidence type="ECO:0000313" key="2">
    <source>
        <dbReference type="Proteomes" id="UP000242972"/>
    </source>
</evidence>
<dbReference type="SUPFAM" id="SSF51182">
    <property type="entry name" value="RmlC-like cupins"/>
    <property type="match status" value="1"/>
</dbReference>
<evidence type="ECO:0000313" key="1">
    <source>
        <dbReference type="EMBL" id="PSR30834.1"/>
    </source>
</evidence>
<sequence>MKIFRFGRETGQSVTHFDSDFIMAQIVVAEKPTHIGCMHLESHGVVGLHRATMPQLLLIVAGQGWVRGDTPDALAVGVGDAIFWASDEWHETKTDKGLTAIVIESEGLNPAHYMPVRDSG</sequence>
<organism evidence="1 2">
    <name type="scientific">Sulfobacillus benefaciens</name>
    <dbReference type="NCBI Taxonomy" id="453960"/>
    <lineage>
        <taxon>Bacteria</taxon>
        <taxon>Bacillati</taxon>
        <taxon>Bacillota</taxon>
        <taxon>Clostridia</taxon>
        <taxon>Eubacteriales</taxon>
        <taxon>Clostridiales Family XVII. Incertae Sedis</taxon>
        <taxon>Sulfobacillus</taxon>
    </lineage>
</organism>
<protein>
    <submittedName>
        <fullName evidence="1">Cupin</fullName>
    </submittedName>
</protein>
<proteinExistence type="predicted"/>
<dbReference type="Gene3D" id="2.60.120.10">
    <property type="entry name" value="Jelly Rolls"/>
    <property type="match status" value="1"/>
</dbReference>
<comment type="caution">
    <text evidence="1">The sequence shown here is derived from an EMBL/GenBank/DDBJ whole genome shotgun (WGS) entry which is preliminary data.</text>
</comment>